<feature type="compositionally biased region" description="Polar residues" evidence="1">
    <location>
        <begin position="103"/>
        <end position="114"/>
    </location>
</feature>
<reference evidence="3" key="3">
    <citation type="submission" date="2018-04" db="EMBL/GenBank/DDBJ databases">
        <authorList>
            <person name="Go L.Y."/>
            <person name="Mitchell J.A."/>
        </authorList>
    </citation>
    <scope>NUCLEOTIDE SEQUENCE</scope>
    <source>
        <strain evidence="3">BSAS1 3</strain>
    </source>
</reference>
<gene>
    <name evidence="3" type="ORF">BTBSAS_230007</name>
    <name evidence="2" type="ORF">CNY62_09660</name>
</gene>
<dbReference type="GeneID" id="66536656"/>
<evidence type="ECO:0000313" key="5">
    <source>
        <dbReference type="Proteomes" id="UP000270190"/>
    </source>
</evidence>
<name>A0A1D2JWS9_BROTH</name>
<reference evidence="5" key="2">
    <citation type="submission" date="2018-04" db="EMBL/GenBank/DDBJ databases">
        <authorList>
            <person name="Illikoud N."/>
        </authorList>
    </citation>
    <scope>NUCLEOTIDE SEQUENCE [LARGE SCALE GENOMIC DNA]</scope>
</reference>
<evidence type="ECO:0000313" key="4">
    <source>
        <dbReference type="Proteomes" id="UP000243591"/>
    </source>
</evidence>
<feature type="compositionally biased region" description="Basic and acidic residues" evidence="1">
    <location>
        <begin position="44"/>
        <end position="55"/>
    </location>
</feature>
<accession>A0A1D2JWS9</accession>
<dbReference type="AlphaFoldDB" id="A0A1D2JWS9"/>
<dbReference type="EMBL" id="CP023483">
    <property type="protein sequence ID" value="ATF26630.1"/>
    <property type="molecule type" value="Genomic_DNA"/>
</dbReference>
<dbReference type="OrthoDB" id="9992160at2"/>
<organism evidence="2 4">
    <name type="scientific">Brochothrix thermosphacta</name>
    <name type="common">Microbacterium thermosphactum</name>
    <dbReference type="NCBI Taxonomy" id="2756"/>
    <lineage>
        <taxon>Bacteria</taxon>
        <taxon>Bacillati</taxon>
        <taxon>Bacillota</taxon>
        <taxon>Bacilli</taxon>
        <taxon>Bacillales</taxon>
        <taxon>Listeriaceae</taxon>
        <taxon>Brochothrix</taxon>
    </lineage>
</organism>
<keyword evidence="4" id="KW-1185">Reference proteome</keyword>
<dbReference type="Proteomes" id="UP000270190">
    <property type="component" value="Unassembled WGS sequence"/>
</dbReference>
<reference evidence="2 4" key="1">
    <citation type="submission" date="2017-09" db="EMBL/GenBank/DDBJ databases">
        <title>Complete Genome Sequences of Two Strains of the Meat Spoilage Bacterium Brochothrix thermosphacta Isolated from Ground Chicken.</title>
        <authorList>
            <person name="Paoli G.C."/>
            <person name="Wijey C."/>
            <person name="Chen C.-Y."/>
            <person name="Nguyen L."/>
            <person name="Yan X."/>
            <person name="Irwin P.L."/>
        </authorList>
    </citation>
    <scope>NUCLEOTIDE SEQUENCE [LARGE SCALE GENOMIC DNA]</scope>
    <source>
        <strain evidence="2 4">BI</strain>
    </source>
</reference>
<evidence type="ECO:0000256" key="1">
    <source>
        <dbReference type="SAM" id="MobiDB-lite"/>
    </source>
</evidence>
<feature type="region of interest" description="Disordered" evidence="1">
    <location>
        <begin position="23"/>
        <end position="131"/>
    </location>
</feature>
<evidence type="ECO:0000313" key="2">
    <source>
        <dbReference type="EMBL" id="ATF26630.1"/>
    </source>
</evidence>
<dbReference type="STRING" id="2756.BFR44_11135"/>
<protein>
    <submittedName>
        <fullName evidence="2">Uncharacterized protein</fullName>
    </submittedName>
</protein>
<dbReference type="KEGG" id="bths:CNY62_09660"/>
<dbReference type="EMBL" id="OUNC01000016">
    <property type="protein sequence ID" value="SPP28549.1"/>
    <property type="molecule type" value="Genomic_DNA"/>
</dbReference>
<dbReference type="RefSeq" id="WP_069118878.1">
    <property type="nucleotide sequence ID" value="NZ_CBCPHX010000010.1"/>
</dbReference>
<dbReference type="Proteomes" id="UP000243591">
    <property type="component" value="Chromosome"/>
</dbReference>
<feature type="compositionally biased region" description="Basic and acidic residues" evidence="1">
    <location>
        <begin position="68"/>
        <end position="92"/>
    </location>
</feature>
<feature type="compositionally biased region" description="Basic residues" evidence="1">
    <location>
        <begin position="120"/>
        <end position="129"/>
    </location>
</feature>
<proteinExistence type="predicted"/>
<evidence type="ECO:0000313" key="3">
    <source>
        <dbReference type="EMBL" id="SPP28549.1"/>
    </source>
</evidence>
<sequence>MEFLLMIIGGAAWLITMYLDDKKKKERKAAEQSAKQSAPVRPPVETKRRSVDRSQSRQKPTPVASKKVAVDEVPVRNRRSTEGRRPAVRENSTRQAALDANRGSRQSTRNNGEINESRVSHRASAKKTVVKGPLAKTGTSLLEKENVLKGLVMAEILAPPKALKNSKAKHI</sequence>